<protein>
    <recommendedName>
        <fullName evidence="7">Calmodulin</fullName>
    </recommendedName>
</protein>
<evidence type="ECO:0000256" key="3">
    <source>
        <dbReference type="SAM" id="MobiDB-lite"/>
    </source>
</evidence>
<evidence type="ECO:0000313" key="5">
    <source>
        <dbReference type="EMBL" id="CAK0815753.1"/>
    </source>
</evidence>
<dbReference type="PROSITE" id="PS50297">
    <property type="entry name" value="ANK_REP_REGION"/>
    <property type="match status" value="1"/>
</dbReference>
<feature type="compositionally biased region" description="Basic and acidic residues" evidence="3">
    <location>
        <begin position="591"/>
        <end position="607"/>
    </location>
</feature>
<feature type="region of interest" description="Disordered" evidence="3">
    <location>
        <begin position="4467"/>
        <end position="4525"/>
    </location>
</feature>
<feature type="signal peptide" evidence="4">
    <location>
        <begin position="1"/>
        <end position="20"/>
    </location>
</feature>
<dbReference type="Gene3D" id="1.25.40.20">
    <property type="entry name" value="Ankyrin repeat-containing domain"/>
    <property type="match status" value="2"/>
</dbReference>
<feature type="repeat" description="ANK" evidence="1">
    <location>
        <begin position="3273"/>
        <end position="3305"/>
    </location>
</feature>
<dbReference type="InterPro" id="IPR025662">
    <property type="entry name" value="Sigma_54_int_dom_ATP-bd_1"/>
</dbReference>
<comment type="caution">
    <text evidence="5">The sequence shown here is derived from an EMBL/GenBank/DDBJ whole genome shotgun (WGS) entry which is preliminary data.</text>
</comment>
<keyword evidence="4" id="KW-0732">Signal</keyword>
<evidence type="ECO:0008006" key="7">
    <source>
        <dbReference type="Google" id="ProtNLM"/>
    </source>
</evidence>
<feature type="compositionally biased region" description="Basic and acidic residues" evidence="3">
    <location>
        <begin position="4494"/>
        <end position="4504"/>
    </location>
</feature>
<evidence type="ECO:0000256" key="1">
    <source>
        <dbReference type="PROSITE-ProRule" id="PRU00023"/>
    </source>
</evidence>
<feature type="region of interest" description="Disordered" evidence="3">
    <location>
        <begin position="588"/>
        <end position="620"/>
    </location>
</feature>
<feature type="region of interest" description="Disordered" evidence="3">
    <location>
        <begin position="4028"/>
        <end position="4060"/>
    </location>
</feature>
<feature type="compositionally biased region" description="Acidic residues" evidence="3">
    <location>
        <begin position="4423"/>
        <end position="4432"/>
    </location>
</feature>
<keyword evidence="6" id="KW-1185">Reference proteome</keyword>
<feature type="chain" id="PRO_5045509483" description="Calmodulin" evidence="4">
    <location>
        <begin position="21"/>
        <end position="4525"/>
    </location>
</feature>
<sequence>MLAQAAWMLRLPVMCSGAAAGSLDAALADALGGSEAGGADGDPQGADLDQAMAVVPVAVDDGALLAPPSQLDLAVGSPSPSDLDAAVEEALQSLMDQNVELGYGLLKSLFNRYGRACMSDGDGPIARAERSLGPVTEGSHRTCRLHMAQGVQERSVGTIFDGVLVSQYHLAKVFEAPGSKSDFKIILRRVIPGSFRFKCGVTPLDAHLHRQAVAGVFLPVSTANIALQRARMVALKVANGDWRRPGVFEVYTSDFNSSEAELRFWAIKHFANAIMQLGVRGLWQRAFIVYAEERVALEAHPRADDRRAILDVLGRVADADAPSGSAGAPAKFSEGPNRELAQPPDKFSGKAGADAAAFDRKAMAYHLKEGWRACSDKSLPQNMLLLSVFIDPQQTHMYRILDKTSTDAQETQYVRAAVSVSSSSSVTGITNILASPRLQSMVNGELEDAFLKSVSHLLSSTGMDQWSALPPGSIPRGANLSAFKVIAAIGAVVVEDVLSMILTHPMRTYWLAFESIRNVDHAYMGKPLKATSRCMLGSWTIGLLETCGDDVEAEADTDNSRPENMRAWVRRCIIRGAEQTCPAHVEFISSQREKPDADADSRVHPDDEPGESDPVPKKSGGACRAYFSEQIAQRVSSVRSTHRHYKVLKAAALTDWGVRHRLMRHAFCDVLPDRPPPRNYCLEAGMFVCQGPGATAALHVQQWECVVKNVFPVAAQRQHLQTASFCQVLIGEGPLQMQRGPDEAAHPDGEDPDIIRIGLWSCIARHGLNPWKAVLVPADTDNSSGDEVIHITMQAKWERRHFYFRDLLRDFGEDTLWSVRLYEFVGGADRVVGVMEVLQVSMLTWSHPLATATPTACLTRRLPKALAALCLVEGQAAAFRGQVEAGSEEVMECKAAQAQDRYVPRSVYQRLVNKHGAQRNLTIALRRRMKMYERTLKRLRDTMGRQRTRINRALNQPWAAYHNHPGSTLRLEVVIDDLPDHLEGHQKLHITAEIKFVSRIPVFRASAFGPVASPAMQAELHDALREDGAQPPFEEDSAPAAQFQEGSLVEARRALGKGGDQIGPKQEFGLPPQPVDGKPPKKKPNIGCGICGEKTNSMETACKCGKCSGTHKFASPFWGWDTLTDQYHSNEKVKAGFDNSHHILHKQESDVIAYYKKPPSEIDMKPTNIVDQSGALRNVFVQVSPDQPHTVVNIYRRRELNHSMLAMPTGPTEAASVHKATDPGEPRGPPASTPVKMNASALSQLEGSSWTTGRRHAMHNCKIHRLLAGKKVGHTVRQLRDNASKHTDDPDHSVASTWLNLAERCKVAGDQNAKISRAMNGDELAKLADDIDKNVPRVPVGFQRALWERALEDWKNDQEWGSKPGQAIAMCLPWPREIGDVDYVVKFECAARALALVILLVPEKAAKFKGYLCKITLSRFLHLGKDGHQRTVEFVAAAMGAIKAMPMTCEIEVDSAAAEVAAVLQLMSALGQQAEDALHLAAVEQLGKSKSTAVEGAVYAVVSNEPCWKVKLKDYLKFSPGVKKWRPSMSKHLAALQSEEPPTYNAPSSIMKVSRGALGRFFERIGAHVNDDPREATDEFSDNVEALSQMAAAIFGFRSAWSEAVGAINSCRSRSAGKNLVVHFCGELGVFNLDILVYGLSQFGEAEGPGDLVPEPPMQQLISFAKQAVEWVAKKRGNSLDVSRDPLFDSSLRRVSTASAWQKWSCVSPVGSGFKSFEQLVGRAKLAKTLVGAMATIVPRDPSGDFSDADAAAAPDHSVDAILALLTQCEALKEAAPEGDAAVMNEAFMEALAAESAMLLSESASVLLGKLKDGLLDRDWRDGVSPSIAFDALLDIAGDFLKGMPRDPLKAEVEAHMQLKNELGTLTTKFNIYVTNSAEVDLALASLQRAATTVLEYAVVYGASEIKGNAVVHKKYLMTVERNRQSWGVEKLFEPVQLAMDKGIAMQNYMAARVAAHQKAYTGPVLIREVADKGPGGIALHSNKHVHCCQTFWKADFGSESVEQKAAGEAALVGYNVPDEDGNEAQTEQASDEEAVLQGDVHKLSANQRRALLCLGEARQHSRFKLKQISLSFSGASVFFFSPSRKDGTPMPSSVLKFDVAANVKEEIELTERYGKLFGLTTPKVKDSQFLEDVSEDEPCAVMQIDLCGGIFGLPEFASAPPVLTFASVIQGEFTSGKRQTDVVPIVNEALTRRMLAFTMSTRSVRKENLAKMYKIVRFVGHGILNRAVEGAKRSKHNAALGIGFLTPPDIDDLDPEGKFVSELCGKRSTIKRFFQEFIEQEQRFNKKFDRQIVCGLAHNDLHGGNLLLDSQGLVWLIDFATVKDNVHVLMDLSKFLASCLFLYLEDNVNESHIQTFAKLLFATPDATTALPLIGGEQLKSDPTATFVLELLTRIRHCLCIYEIGDDVPDNDGVPFALAFFSWSARMLSYSEPSMHQKTRASFFALAGAQRVMWEAGVDVGPTALEWIEQYRTVWEGQKGRRLSTSATHVQVASFEFESDFPRYLAQIGTAEAWSTDFLTREKVHVTDHCIKVDVKFSGRIFPRSLQLPKSVKIVCEKLRMVHQQYLPEVLSQERYQGRVFVIGDSGSGKTLMTKQLFSEVAQQQLLGIRDEPGDMAGTTRISGMNLIPVRTPLIDLARQLEANPDLPLGADPICDLLSEWMQRKHGHDSIPHKLVYTVRNWCLGAADRASRRTSVLSASEGEDATREKAIGDPQHSEDIKALFLLFDGLDEAASSRLQVLEFIRSILQSEPSHICVLTSRPGNLGPSEYDLLASLAFVSFRMGALTLPQAEDVVQRTLTRAQEAHETISAIRSSVSDPGYSSLRENPLILTLLIHVLRKFHSQSTEGKSLPLTDDRARKDVMKKTDIYQRAVKLMLHQSDAAKFAMRDGANDQAMVRRLEMLKSVRARQLFQSVSFHLHQLRLRSTSWTGIEQASDDNGMIVVLKDAFQQGRMPILEKVEVFDAEPEVQLTHLSFQELMGGEYCAAIVCHAHSQKKMRAYVNSILSSSSQCLDRERLSESWWLQVWFHVFEMLDSDVLEQYCAILAEDERALLKVGSMALSFSCSHPLGYLILDKAIHGTPMDHRPWVGDGSGYMIAAIHWDEYETDVVWDDRDCNKRWFHGNFFLARVMVPTLVDSNCWRLDGVGTLLRHAASLPDLEVLDTLLSKGVHPCLLSDEGHSLFALASMGKKWQAVRILREHRNDYDFMNWITHNTWWHWACGREDPGFVKAWDMNSTLDQLAGFKPYGTLQKAWDGTLSIADDVDVNFADPTTGLTPLMLAASCGRVEVVHALIMHRASVNAESAEKCTALSMAADMDNGDEGLECMKLLINARADVHAKVGMTMKRPFWNLTGQENSILAGPAQAGYFDKLKLLLESRADPNSPNNLDFAPLIQCVRSNNADCAKLLVEHGGDFFRWSSKLISLQHKPGLLMNYNTRCNYMSWSPGADAVHAWYMYAAENKDILRLAFGLGMDGNACFYSGLAGNTWLPKAGYNLTNDYWFFVEGTSATFELYVKHGLDINRPSGPMRLNLLMITGWSSNNAAILTHMLENCPDPDEALAYKSKFLGSLEDGARIIGLAAIVEAIEDFKRKRADQEDALGGSEAGGADGDPQGADLDQAMAVVPVAVDDGALLAPPSQLDLAVGLPSTSDLGAVVAEALQSLMGQNVELGYGLVKMAVVDVFLPVSTANIALQRARTVALKVANGDWRRPGVFEVYTSDFNSSEAELRFWAIKHFANAIMQLGVFAFPRSRWTKARESIGVMGFLMQGGKKGGGCVGLPLVSIEKAGADAAAFDRKAMAYHLKEGWRACSDKSLPQNMLLLSVFIDPQQTHMYRILDKTSTDAQETQCVRAAVSVSSSSSVTGITNILASPRLQSMVNGELEDAFLKSVSHLLSSTGVGQWSALPPGSIPRGANLSAFKVIAAIGAVVVEDILSMILTHPMRTYWLAFESIRNVDHAYMGKPLKATSRCMLDSWTIGLLETYGDDVEAEADTDNSRRENMRAWVRRCIIRGTEQTCPAHMEFISSQRVLRNEKPDADADSRVHPDDEPGESDPVPKKSGGACRAYFSEQIAQRGQVGFSVLRSGCRDLSPESLARYAERVRESEPFGMGAWKANKMMRRADASGGLARLDQEKGMSESLALLTSSSSNERLDSVARASECRCRPRKFEDAVGAKLKSDTFPLARAVSSVRSSHRHYKVLKAAALTDWGQWECVVKNVFPVGAQRQHLQTASFCQVLIGESPLQMQRGPDEAAHPDGEDPDLTRIGLWSCIARHGLNPWKAVLMPADTGNSSGDEVIHITMQAKWERRHFYFRDLLRDFGEDTFWSVRLYEFVGGADRVAAIHPAKQMARRFGGHGPIRYWSGRDDLSKLSAFLRRRQKKRNAYSDGRGRVGDDGDGGDSGGDGNDEGEEGGEPERASHEELEPPTDPESDDDRGGGGGGDSQCVPAPSIHPESCIYDLLWYSGSGSCVEGGGGGHGGSAGVDVDVESSSSDGDPDRMSDEKASEGIGGPVEAGSEEVMECKAEG</sequence>
<dbReference type="PANTHER" id="PTHR46224:SF64">
    <property type="entry name" value="IQ MOTIF AND ANKYRIN REPEAT DOMAIN-CONTAINING PROTEIN 1"/>
    <property type="match status" value="1"/>
</dbReference>
<feature type="region of interest" description="Disordered" evidence="3">
    <location>
        <begin position="320"/>
        <end position="348"/>
    </location>
</feature>
<dbReference type="Pfam" id="PF12796">
    <property type="entry name" value="Ank_2"/>
    <property type="match status" value="1"/>
</dbReference>
<reference evidence="5" key="1">
    <citation type="submission" date="2023-10" db="EMBL/GenBank/DDBJ databases">
        <authorList>
            <person name="Chen Y."/>
            <person name="Shah S."/>
            <person name="Dougan E. K."/>
            <person name="Thang M."/>
            <person name="Chan C."/>
        </authorList>
    </citation>
    <scope>NUCLEOTIDE SEQUENCE [LARGE SCALE GENOMIC DNA]</scope>
</reference>
<dbReference type="Proteomes" id="UP001189429">
    <property type="component" value="Unassembled WGS sequence"/>
</dbReference>
<dbReference type="InterPro" id="IPR036770">
    <property type="entry name" value="Ankyrin_rpt-contain_sf"/>
</dbReference>
<feature type="compositionally biased region" description="Gly residues" evidence="3">
    <location>
        <begin position="4469"/>
        <end position="4480"/>
    </location>
</feature>
<dbReference type="PROSITE" id="PS50088">
    <property type="entry name" value="ANK_REPEAT"/>
    <property type="match status" value="1"/>
</dbReference>
<dbReference type="Gene3D" id="3.40.50.300">
    <property type="entry name" value="P-loop containing nucleotide triphosphate hydrolases"/>
    <property type="match status" value="1"/>
</dbReference>
<dbReference type="SMART" id="SM00248">
    <property type="entry name" value="ANK"/>
    <property type="match status" value="6"/>
</dbReference>
<name>A0ABN9RA09_9DINO</name>
<evidence type="ECO:0000256" key="4">
    <source>
        <dbReference type="SAM" id="SignalP"/>
    </source>
</evidence>
<feature type="region of interest" description="Disordered" evidence="3">
    <location>
        <begin position="1057"/>
        <end position="1082"/>
    </location>
</feature>
<feature type="compositionally biased region" description="Basic and acidic residues" evidence="3">
    <location>
        <begin position="4413"/>
        <end position="4422"/>
    </location>
</feature>
<feature type="compositionally biased region" description="Basic and acidic residues" evidence="3">
    <location>
        <begin position="4030"/>
        <end position="4047"/>
    </location>
</feature>
<organism evidence="5 6">
    <name type="scientific">Prorocentrum cordatum</name>
    <dbReference type="NCBI Taxonomy" id="2364126"/>
    <lineage>
        <taxon>Eukaryota</taxon>
        <taxon>Sar</taxon>
        <taxon>Alveolata</taxon>
        <taxon>Dinophyceae</taxon>
        <taxon>Prorocentrales</taxon>
        <taxon>Prorocentraceae</taxon>
        <taxon>Prorocentrum</taxon>
    </lineage>
</organism>
<accession>A0ABN9RA09</accession>
<dbReference type="EMBL" id="CAUYUJ010006002">
    <property type="protein sequence ID" value="CAK0815753.1"/>
    <property type="molecule type" value="Genomic_DNA"/>
</dbReference>
<dbReference type="InterPro" id="IPR051616">
    <property type="entry name" value="Cul2-RING_E3_ligase_SR"/>
</dbReference>
<gene>
    <name evidence="5" type="ORF">PCOR1329_LOCUS18935</name>
</gene>
<dbReference type="InterPro" id="IPR002110">
    <property type="entry name" value="Ankyrin_rpt"/>
</dbReference>
<evidence type="ECO:0000256" key="2">
    <source>
        <dbReference type="SAM" id="Coils"/>
    </source>
</evidence>
<keyword evidence="2" id="KW-0175">Coiled coil</keyword>
<keyword evidence="1" id="KW-0040">ANK repeat</keyword>
<dbReference type="SUPFAM" id="SSF56112">
    <property type="entry name" value="Protein kinase-like (PK-like)"/>
    <property type="match status" value="1"/>
</dbReference>
<dbReference type="PROSITE" id="PS00675">
    <property type="entry name" value="SIGMA54_INTERACT_1"/>
    <property type="match status" value="1"/>
</dbReference>
<evidence type="ECO:0000313" key="6">
    <source>
        <dbReference type="Proteomes" id="UP001189429"/>
    </source>
</evidence>
<proteinExistence type="predicted"/>
<feature type="region of interest" description="Disordered" evidence="3">
    <location>
        <begin position="4381"/>
        <end position="4449"/>
    </location>
</feature>
<feature type="compositionally biased region" description="Low complexity" evidence="3">
    <location>
        <begin position="4481"/>
        <end position="4492"/>
    </location>
</feature>
<dbReference type="PANTHER" id="PTHR46224">
    <property type="entry name" value="ANKYRIN REPEAT FAMILY PROTEIN"/>
    <property type="match status" value="1"/>
</dbReference>
<dbReference type="InterPro" id="IPR011009">
    <property type="entry name" value="Kinase-like_dom_sf"/>
</dbReference>
<feature type="compositionally biased region" description="Low complexity" evidence="3">
    <location>
        <begin position="320"/>
        <end position="330"/>
    </location>
</feature>
<dbReference type="InterPro" id="IPR027417">
    <property type="entry name" value="P-loop_NTPase"/>
</dbReference>
<dbReference type="SUPFAM" id="SSF48403">
    <property type="entry name" value="Ankyrin repeat"/>
    <property type="match status" value="1"/>
</dbReference>
<feature type="coiled-coil region" evidence="2">
    <location>
        <begin position="922"/>
        <end position="956"/>
    </location>
</feature>
<feature type="region of interest" description="Disordered" evidence="3">
    <location>
        <begin position="1210"/>
        <end position="1234"/>
    </location>
</feature>